<keyword evidence="4 11" id="KW-0677">Repeat</keyword>
<dbReference type="NCBIfam" id="NF002828">
    <property type="entry name" value="PRK03003.1"/>
    <property type="match status" value="1"/>
</dbReference>
<evidence type="ECO:0000256" key="6">
    <source>
        <dbReference type="ARBA" id="ARBA00023134"/>
    </source>
</evidence>
<dbReference type="PIRSF" id="PIRSF006485">
    <property type="entry name" value="GTP-binding_EngA"/>
    <property type="match status" value="1"/>
</dbReference>
<evidence type="ECO:0000256" key="1">
    <source>
        <dbReference type="ARBA" id="ARBA00008279"/>
    </source>
</evidence>
<accession>A0AB39BD05</accession>
<dbReference type="Gene3D" id="3.30.300.20">
    <property type="match status" value="1"/>
</dbReference>
<feature type="binding site" evidence="9">
    <location>
        <begin position="204"/>
        <end position="207"/>
    </location>
    <ligand>
        <name>GTP</name>
        <dbReference type="ChEBI" id="CHEBI:37565"/>
        <label>1</label>
    </ligand>
</feature>
<dbReference type="Pfam" id="PF01926">
    <property type="entry name" value="MMR_HSR1"/>
    <property type="match status" value="2"/>
</dbReference>
<feature type="binding site" evidence="9">
    <location>
        <begin position="142"/>
        <end position="146"/>
    </location>
    <ligand>
        <name>GTP</name>
        <dbReference type="ChEBI" id="CHEBI:37565"/>
        <label>1</label>
    </ligand>
</feature>
<dbReference type="Pfam" id="PF14714">
    <property type="entry name" value="KH_dom-like"/>
    <property type="match status" value="1"/>
</dbReference>
<dbReference type="InterPro" id="IPR015946">
    <property type="entry name" value="KH_dom-like_a/b"/>
</dbReference>
<dbReference type="PANTHER" id="PTHR43834">
    <property type="entry name" value="GTPASE DER"/>
    <property type="match status" value="1"/>
</dbReference>
<feature type="binding site" evidence="9">
    <location>
        <begin position="269"/>
        <end position="276"/>
    </location>
    <ligand>
        <name>GTP</name>
        <dbReference type="ChEBI" id="CHEBI:37565"/>
        <label>2</label>
    </ligand>
</feature>
<evidence type="ECO:0000256" key="2">
    <source>
        <dbReference type="ARBA" id="ARBA00020953"/>
    </source>
</evidence>
<dbReference type="GO" id="GO:0043022">
    <property type="term" value="F:ribosome binding"/>
    <property type="evidence" value="ECO:0007669"/>
    <property type="project" value="TreeGrafter"/>
</dbReference>
<dbReference type="GO" id="GO:0042254">
    <property type="term" value="P:ribosome biogenesis"/>
    <property type="evidence" value="ECO:0007669"/>
    <property type="project" value="UniProtKB-KW"/>
</dbReference>
<dbReference type="HAMAP" id="MF_00195">
    <property type="entry name" value="GTPase_Der"/>
    <property type="match status" value="1"/>
</dbReference>
<keyword evidence="5 9" id="KW-0547">Nucleotide-binding</keyword>
<comment type="function">
    <text evidence="8 9 11">GTPase that plays an essential role in the late steps of ribosome biogenesis.</text>
</comment>
<dbReference type="AlphaFoldDB" id="A0AB39BD05"/>
<evidence type="ECO:0000256" key="7">
    <source>
        <dbReference type="ARBA" id="ARBA00032345"/>
    </source>
</evidence>
<evidence type="ECO:0000313" key="14">
    <source>
        <dbReference type="EMBL" id="XDI04214.1"/>
    </source>
</evidence>
<dbReference type="PANTHER" id="PTHR43834:SF6">
    <property type="entry name" value="GTPASE DER"/>
    <property type="match status" value="1"/>
</dbReference>
<dbReference type="NCBIfam" id="TIGR03594">
    <property type="entry name" value="GTPase_EngA"/>
    <property type="match status" value="1"/>
</dbReference>
<dbReference type="FunFam" id="3.30.300.20:FF:000004">
    <property type="entry name" value="GTPase Der"/>
    <property type="match status" value="1"/>
</dbReference>
<dbReference type="PRINTS" id="PR00326">
    <property type="entry name" value="GTP1OBG"/>
</dbReference>
<dbReference type="CDD" id="cd01895">
    <property type="entry name" value="EngA2"/>
    <property type="match status" value="1"/>
</dbReference>
<dbReference type="InterPro" id="IPR032859">
    <property type="entry name" value="KH_dom-like"/>
</dbReference>
<feature type="region of interest" description="Disordered" evidence="12">
    <location>
        <begin position="1"/>
        <end position="42"/>
    </location>
</feature>
<evidence type="ECO:0000256" key="10">
    <source>
        <dbReference type="PROSITE-ProRule" id="PRU01049"/>
    </source>
</evidence>
<dbReference type="Gene3D" id="3.40.50.300">
    <property type="entry name" value="P-loop containing nucleotide triphosphate hydrolases"/>
    <property type="match status" value="2"/>
</dbReference>
<dbReference type="SUPFAM" id="SSF52540">
    <property type="entry name" value="P-loop containing nucleoside triphosphate hydrolases"/>
    <property type="match status" value="2"/>
</dbReference>
<evidence type="ECO:0000256" key="3">
    <source>
        <dbReference type="ARBA" id="ARBA00022517"/>
    </source>
</evidence>
<gene>
    <name evidence="9 14" type="primary">der</name>
    <name evidence="14" type="ORF">ABFY20_12750</name>
</gene>
<feature type="compositionally biased region" description="Acidic residues" evidence="12">
    <location>
        <begin position="20"/>
        <end position="35"/>
    </location>
</feature>
<dbReference type="EMBL" id="CP162511">
    <property type="protein sequence ID" value="XDI04214.1"/>
    <property type="molecule type" value="Genomic_DNA"/>
</dbReference>
<feature type="binding site" evidence="9">
    <location>
        <begin position="316"/>
        <end position="320"/>
    </location>
    <ligand>
        <name>GTP</name>
        <dbReference type="ChEBI" id="CHEBI:37565"/>
        <label>2</label>
    </ligand>
</feature>
<evidence type="ECO:0000256" key="4">
    <source>
        <dbReference type="ARBA" id="ARBA00022737"/>
    </source>
</evidence>
<dbReference type="NCBIfam" id="TIGR00231">
    <property type="entry name" value="small_GTP"/>
    <property type="match status" value="2"/>
</dbReference>
<evidence type="ECO:0000256" key="12">
    <source>
        <dbReference type="SAM" id="MobiDB-lite"/>
    </source>
</evidence>
<evidence type="ECO:0000256" key="8">
    <source>
        <dbReference type="ARBA" id="ARBA00053470"/>
    </source>
</evidence>
<evidence type="ECO:0000259" key="13">
    <source>
        <dbReference type="PROSITE" id="PS51712"/>
    </source>
</evidence>
<comment type="similarity">
    <text evidence="1 9 10 11">Belongs to the TRAFAC class TrmE-Era-EngA-EngB-Septin-like GTPase superfamily. EngA (Der) GTPase family.</text>
</comment>
<protein>
    <recommendedName>
        <fullName evidence="2 9">GTPase Der</fullName>
    </recommendedName>
    <alternativeName>
        <fullName evidence="7 9">GTP-binding protein EngA</fullName>
    </alternativeName>
</protein>
<feature type="binding site" evidence="9">
    <location>
        <begin position="95"/>
        <end position="102"/>
    </location>
    <ligand>
        <name>GTP</name>
        <dbReference type="ChEBI" id="CHEBI:37565"/>
        <label>1</label>
    </ligand>
</feature>
<reference evidence="14" key="1">
    <citation type="submission" date="2024-05" db="EMBL/GenBank/DDBJ databases">
        <title>Herbiconiux sp. A18JL235.</title>
        <authorList>
            <person name="Zhang G."/>
        </authorList>
    </citation>
    <scope>NUCLEOTIDE SEQUENCE</scope>
    <source>
        <strain evidence="14">A18JL235</strain>
    </source>
</reference>
<dbReference type="InterPro" id="IPR006073">
    <property type="entry name" value="GTP-bd"/>
</dbReference>
<keyword evidence="3 9" id="KW-0690">Ribosome biogenesis</keyword>
<keyword evidence="6 9" id="KW-0342">GTP-binding</keyword>
<dbReference type="CDD" id="cd01894">
    <property type="entry name" value="EngA1"/>
    <property type="match status" value="1"/>
</dbReference>
<sequence>MVDKQNSNDELSGYGPGGADDVDADGEEFEAEADDLASRLDGVDDDLAEQRAAALRAGLDDYELDEGDLDLLELSDDYPDGQFFLPALPVLAIVGRPNVGKSALVNRILGRREAVVEDTPGVTRDRVAYKAEWAGRRFTLVDTGGWEPDAAGINAAVAAQAEVAIDLADVVLFVVDSNVGATATDEHVVKLLRRAKRPVFLAANKVDDVRQEPAASALWSLGLGEPHPVSALHGRGVADLLDLVMEKMPEVSAVAKQEVGGPRRVAILGRPNVGKSSLLNKAAGEERVVVNEMAGTTRDPVDEQIELGGKVWTFVDTAGIRKRVHLQQGADFYASLRTSAALEKAEVAVVVLDVTEPISTQDLRIIDLVLESGRALVLAFNKWDLLDDDRRRYLEREIEQDLHHVTWAPRVNISARTGRHLEKLVPALELALDSWDTRIPTGKFNAFLAELTAAHPHPVRGGKQPRILFGTQAASRPPTFVLFTTGFLDPGYRRYVQRRLREIYGFEGSPIVVNMRVREKRKR</sequence>
<feature type="domain" description="EngA-type G" evidence="13">
    <location>
        <begin position="263"/>
        <end position="436"/>
    </location>
</feature>
<dbReference type="FunFam" id="3.40.50.300:FF:000057">
    <property type="entry name" value="GTPase Der"/>
    <property type="match status" value="1"/>
</dbReference>
<feature type="binding site" evidence="9">
    <location>
        <begin position="381"/>
        <end position="384"/>
    </location>
    <ligand>
        <name>GTP</name>
        <dbReference type="ChEBI" id="CHEBI:37565"/>
        <label>2</label>
    </ligand>
</feature>
<name>A0AB39BD05_9MICO</name>
<proteinExistence type="inferred from homology"/>
<dbReference type="FunFam" id="3.40.50.300:FF:000040">
    <property type="entry name" value="GTPase Der"/>
    <property type="match status" value="1"/>
</dbReference>
<dbReference type="PROSITE" id="PS51712">
    <property type="entry name" value="G_ENGA"/>
    <property type="match status" value="2"/>
</dbReference>
<dbReference type="InterPro" id="IPR005225">
    <property type="entry name" value="Small_GTP-bd"/>
</dbReference>
<dbReference type="InterPro" id="IPR031166">
    <property type="entry name" value="G_ENGA"/>
</dbReference>
<dbReference type="RefSeq" id="WP_368496623.1">
    <property type="nucleotide sequence ID" value="NZ_CP162511.1"/>
</dbReference>
<dbReference type="InterPro" id="IPR027417">
    <property type="entry name" value="P-loop_NTPase"/>
</dbReference>
<feature type="domain" description="EngA-type G" evidence="13">
    <location>
        <begin position="89"/>
        <end position="252"/>
    </location>
</feature>
<evidence type="ECO:0000256" key="11">
    <source>
        <dbReference type="RuleBase" id="RU004481"/>
    </source>
</evidence>
<dbReference type="GO" id="GO:0005525">
    <property type="term" value="F:GTP binding"/>
    <property type="evidence" value="ECO:0007669"/>
    <property type="project" value="UniProtKB-UniRule"/>
</dbReference>
<comment type="subunit">
    <text evidence="9">Associates with the 50S ribosomal subunit.</text>
</comment>
<dbReference type="InterPro" id="IPR016484">
    <property type="entry name" value="GTPase_Der"/>
</dbReference>
<evidence type="ECO:0000256" key="9">
    <source>
        <dbReference type="HAMAP-Rule" id="MF_00195"/>
    </source>
</evidence>
<evidence type="ECO:0000256" key="5">
    <source>
        <dbReference type="ARBA" id="ARBA00022741"/>
    </source>
</evidence>
<organism evidence="14">
    <name type="scientific">Herbiconiux sp. A18JL235</name>
    <dbReference type="NCBI Taxonomy" id="3152363"/>
    <lineage>
        <taxon>Bacteria</taxon>
        <taxon>Bacillati</taxon>
        <taxon>Actinomycetota</taxon>
        <taxon>Actinomycetes</taxon>
        <taxon>Micrococcales</taxon>
        <taxon>Microbacteriaceae</taxon>
        <taxon>Herbiconiux</taxon>
    </lineage>
</organism>